<sequence>ERPGQEEGRGGRAAGQGPERQWRHLLPQPGRGHEAVEHAPAHLPGHCPHRRGQVRLLRHRVQAQGRRAIRRRAL</sequence>
<evidence type="ECO:0000313" key="2">
    <source>
        <dbReference type="EMBL" id="CAA9402441.1"/>
    </source>
</evidence>
<feature type="non-terminal residue" evidence="2">
    <location>
        <position position="1"/>
    </location>
</feature>
<evidence type="ECO:0000256" key="1">
    <source>
        <dbReference type="SAM" id="MobiDB-lite"/>
    </source>
</evidence>
<protein>
    <submittedName>
        <fullName evidence="2">Uncharacterized protein</fullName>
    </submittedName>
</protein>
<feature type="compositionally biased region" description="Basic and acidic residues" evidence="1">
    <location>
        <begin position="1"/>
        <end position="10"/>
    </location>
</feature>
<feature type="compositionally biased region" description="Basic and acidic residues" evidence="1">
    <location>
        <begin position="31"/>
        <end position="40"/>
    </location>
</feature>
<reference evidence="2" key="1">
    <citation type="submission" date="2020-02" db="EMBL/GenBank/DDBJ databases">
        <authorList>
            <person name="Meier V. D."/>
        </authorList>
    </citation>
    <scope>NUCLEOTIDE SEQUENCE</scope>
    <source>
        <strain evidence="2">AVDCRST_MAG51</strain>
    </source>
</reference>
<dbReference type="AlphaFoldDB" id="A0A6J4P0I2"/>
<gene>
    <name evidence="2" type="ORF">AVDCRST_MAG51-1028</name>
</gene>
<proteinExistence type="predicted"/>
<name>A0A6J4P0I2_9BURK</name>
<organism evidence="2">
    <name type="scientific">uncultured Ramlibacter sp</name>
    <dbReference type="NCBI Taxonomy" id="260755"/>
    <lineage>
        <taxon>Bacteria</taxon>
        <taxon>Pseudomonadati</taxon>
        <taxon>Pseudomonadota</taxon>
        <taxon>Betaproteobacteria</taxon>
        <taxon>Burkholderiales</taxon>
        <taxon>Comamonadaceae</taxon>
        <taxon>Ramlibacter</taxon>
        <taxon>environmental samples</taxon>
    </lineage>
</organism>
<feature type="region of interest" description="Disordered" evidence="1">
    <location>
        <begin position="1"/>
        <end position="49"/>
    </location>
</feature>
<feature type="non-terminal residue" evidence="2">
    <location>
        <position position="74"/>
    </location>
</feature>
<dbReference type="EMBL" id="CADCUX010000234">
    <property type="protein sequence ID" value="CAA9402441.1"/>
    <property type="molecule type" value="Genomic_DNA"/>
</dbReference>
<accession>A0A6J4P0I2</accession>